<evidence type="ECO:0000256" key="9">
    <source>
        <dbReference type="ARBA" id="ARBA00023277"/>
    </source>
</evidence>
<dbReference type="GO" id="GO:0009272">
    <property type="term" value="P:fungal-type cell wall biogenesis"/>
    <property type="evidence" value="ECO:0007669"/>
    <property type="project" value="UniProtKB-ARBA"/>
</dbReference>
<feature type="signal peptide" evidence="17">
    <location>
        <begin position="1"/>
        <end position="18"/>
    </location>
</feature>
<dbReference type="EC" id="3.5.1.41" evidence="14"/>
<keyword evidence="17" id="KW-0732">Signal</keyword>
<feature type="compositionally biased region" description="Low complexity" evidence="16">
    <location>
        <begin position="383"/>
        <end position="406"/>
    </location>
</feature>
<dbReference type="PANTHER" id="PTHR10587">
    <property type="entry name" value="GLYCOSYL TRANSFERASE-RELATED"/>
    <property type="match status" value="1"/>
</dbReference>
<evidence type="ECO:0000256" key="16">
    <source>
        <dbReference type="SAM" id="MobiDB-lite"/>
    </source>
</evidence>
<keyword evidence="7" id="KW-0146">Chitin degradation</keyword>
<protein>
    <recommendedName>
        <fullName evidence="14">chitin deacetylase</fullName>
        <ecNumber evidence="14">3.5.1.41</ecNumber>
    </recommendedName>
</protein>
<evidence type="ECO:0000256" key="11">
    <source>
        <dbReference type="ARBA" id="ARBA00023288"/>
    </source>
</evidence>
<dbReference type="SUPFAM" id="SSF88713">
    <property type="entry name" value="Glycoside hydrolase/deacetylase"/>
    <property type="match status" value="1"/>
</dbReference>
<sequence length="438" mass="46620">MKLETIAALCTLVAAANAHAAAKPDTGIFGRHAQLAQKRQETAVAGAAAAASSASSAKALQPLITSGIPTGTTFAASHTYAPGSTPSISNAPPIPSAFVFKAGEWPAADVVPPTNSPEVKEWMKELEGHDIPNINRTADGSCVGDPVAAAEAEKRGWWTCGGWTRDTDITICPDKLTWGVRKLLSYLDQEKLSATFFVVGSRCVERPELLLEEYMSGHELSIHTWSHHALTTLTNEQIVAELGWTRKIIKEVTGVSPTSMRPPYGDMDDRVRAIAKAMGMTPIIWTRTASGFSFDTFDWRVAAGQVTGAQQMDTFDQILGNASTIDTGFVVLQHDVHEITVDLAVGYTLPGARAHQPPFNLKRIGECNNIPLSNMYRETTTLVTDTNSTTKSSNTNTTASGNTTDTQGAAANKNAGSRTIALSAVSGLIVLASGLLLL</sequence>
<feature type="domain" description="NodB homology" evidence="18">
    <location>
        <begin position="165"/>
        <end position="362"/>
    </location>
</feature>
<gene>
    <name evidence="19" type="ORF">NLI96_g2691</name>
</gene>
<keyword evidence="13" id="KW-0624">Polysaccharide degradation</keyword>
<keyword evidence="12" id="KW-0961">Cell wall biogenesis/degradation</keyword>
<evidence type="ECO:0000256" key="10">
    <source>
        <dbReference type="ARBA" id="ARBA00023285"/>
    </source>
</evidence>
<accession>A0AAD5V853</accession>
<reference evidence="19" key="1">
    <citation type="submission" date="2022-07" db="EMBL/GenBank/DDBJ databases">
        <title>Genome Sequence of Physisporinus lineatus.</title>
        <authorList>
            <person name="Buettner E."/>
        </authorList>
    </citation>
    <scope>NUCLEOTIDE SEQUENCE</scope>
    <source>
        <strain evidence="19">VT162</strain>
    </source>
</reference>
<dbReference type="GO" id="GO:0000272">
    <property type="term" value="P:polysaccharide catabolic process"/>
    <property type="evidence" value="ECO:0007669"/>
    <property type="project" value="UniProtKB-KW"/>
</dbReference>
<keyword evidence="4" id="KW-0336">GPI-anchor</keyword>
<dbReference type="EMBL" id="JANAWD010000062">
    <property type="protein sequence ID" value="KAJ3488639.1"/>
    <property type="molecule type" value="Genomic_DNA"/>
</dbReference>
<evidence type="ECO:0000256" key="13">
    <source>
        <dbReference type="ARBA" id="ARBA00023326"/>
    </source>
</evidence>
<keyword evidence="4" id="KW-0325">Glycoprotein</keyword>
<keyword evidence="8" id="KW-0472">Membrane</keyword>
<keyword evidence="6" id="KW-0378">Hydrolase</keyword>
<dbReference type="Proteomes" id="UP001212997">
    <property type="component" value="Unassembled WGS sequence"/>
</dbReference>
<dbReference type="InterPro" id="IPR011330">
    <property type="entry name" value="Glyco_hydro/deAcase_b/a-brl"/>
</dbReference>
<dbReference type="AlphaFoldDB" id="A0AAD5V853"/>
<evidence type="ECO:0000256" key="7">
    <source>
        <dbReference type="ARBA" id="ARBA00023024"/>
    </source>
</evidence>
<evidence type="ECO:0000256" key="17">
    <source>
        <dbReference type="SAM" id="SignalP"/>
    </source>
</evidence>
<evidence type="ECO:0000256" key="6">
    <source>
        <dbReference type="ARBA" id="ARBA00022801"/>
    </source>
</evidence>
<comment type="catalytic activity">
    <reaction evidence="15">
        <text>[(1-&gt;4)-N-acetyl-beta-D-glucosaminyl](n) + n H2O = chitosan + n acetate</text>
        <dbReference type="Rhea" id="RHEA:10464"/>
        <dbReference type="Rhea" id="RHEA-COMP:9593"/>
        <dbReference type="Rhea" id="RHEA-COMP:9597"/>
        <dbReference type="ChEBI" id="CHEBI:15377"/>
        <dbReference type="ChEBI" id="CHEBI:17029"/>
        <dbReference type="ChEBI" id="CHEBI:30089"/>
        <dbReference type="ChEBI" id="CHEBI:57704"/>
        <dbReference type="EC" id="3.5.1.41"/>
    </reaction>
    <physiologicalReaction direction="left-to-right" evidence="15">
        <dbReference type="Rhea" id="RHEA:10465"/>
    </physiologicalReaction>
</comment>
<keyword evidence="11" id="KW-0449">Lipoprotein</keyword>
<comment type="subcellular location">
    <subcellularLocation>
        <location evidence="2">Cell membrane</location>
        <topology evidence="2">Lipid-anchor</topology>
        <topology evidence="2">GPI-anchor</topology>
    </subcellularLocation>
</comment>
<proteinExistence type="predicted"/>
<dbReference type="InterPro" id="IPR002509">
    <property type="entry name" value="NODB_dom"/>
</dbReference>
<dbReference type="GO" id="GO:0006032">
    <property type="term" value="P:chitin catabolic process"/>
    <property type="evidence" value="ECO:0007669"/>
    <property type="project" value="UniProtKB-KW"/>
</dbReference>
<organism evidence="19 20">
    <name type="scientific">Meripilus lineatus</name>
    <dbReference type="NCBI Taxonomy" id="2056292"/>
    <lineage>
        <taxon>Eukaryota</taxon>
        <taxon>Fungi</taxon>
        <taxon>Dikarya</taxon>
        <taxon>Basidiomycota</taxon>
        <taxon>Agaricomycotina</taxon>
        <taxon>Agaricomycetes</taxon>
        <taxon>Polyporales</taxon>
        <taxon>Meripilaceae</taxon>
        <taxon>Meripilus</taxon>
    </lineage>
</organism>
<dbReference type="GO" id="GO:0005886">
    <property type="term" value="C:plasma membrane"/>
    <property type="evidence" value="ECO:0007669"/>
    <property type="project" value="UniProtKB-SubCell"/>
</dbReference>
<evidence type="ECO:0000313" key="20">
    <source>
        <dbReference type="Proteomes" id="UP001212997"/>
    </source>
</evidence>
<dbReference type="Gene3D" id="3.20.20.370">
    <property type="entry name" value="Glycoside hydrolase/deacetylase"/>
    <property type="match status" value="1"/>
</dbReference>
<evidence type="ECO:0000256" key="1">
    <source>
        <dbReference type="ARBA" id="ARBA00001941"/>
    </source>
</evidence>
<evidence type="ECO:0000256" key="4">
    <source>
        <dbReference type="ARBA" id="ARBA00022622"/>
    </source>
</evidence>
<dbReference type="GO" id="GO:0004099">
    <property type="term" value="F:chitin deacetylase activity"/>
    <property type="evidence" value="ECO:0007669"/>
    <property type="project" value="UniProtKB-EC"/>
</dbReference>
<evidence type="ECO:0000256" key="2">
    <source>
        <dbReference type="ARBA" id="ARBA00004609"/>
    </source>
</evidence>
<dbReference type="Pfam" id="PF01522">
    <property type="entry name" value="Polysacc_deac_1"/>
    <property type="match status" value="1"/>
</dbReference>
<evidence type="ECO:0000256" key="12">
    <source>
        <dbReference type="ARBA" id="ARBA00023316"/>
    </source>
</evidence>
<evidence type="ECO:0000256" key="5">
    <source>
        <dbReference type="ARBA" id="ARBA00022723"/>
    </source>
</evidence>
<keyword evidence="20" id="KW-1185">Reference proteome</keyword>
<evidence type="ECO:0000256" key="8">
    <source>
        <dbReference type="ARBA" id="ARBA00023136"/>
    </source>
</evidence>
<dbReference type="PANTHER" id="PTHR10587:SF133">
    <property type="entry name" value="CHITIN DEACETYLASE 1-RELATED"/>
    <property type="match status" value="1"/>
</dbReference>
<comment type="cofactor">
    <cofactor evidence="1">
        <name>Co(2+)</name>
        <dbReference type="ChEBI" id="CHEBI:48828"/>
    </cofactor>
</comment>
<feature type="chain" id="PRO_5042286113" description="chitin deacetylase" evidence="17">
    <location>
        <begin position="19"/>
        <end position="438"/>
    </location>
</feature>
<keyword evidence="3" id="KW-1003">Cell membrane</keyword>
<dbReference type="PROSITE" id="PS51677">
    <property type="entry name" value="NODB"/>
    <property type="match status" value="1"/>
</dbReference>
<dbReference type="GO" id="GO:0046872">
    <property type="term" value="F:metal ion binding"/>
    <property type="evidence" value="ECO:0007669"/>
    <property type="project" value="UniProtKB-KW"/>
</dbReference>
<evidence type="ECO:0000256" key="3">
    <source>
        <dbReference type="ARBA" id="ARBA00022475"/>
    </source>
</evidence>
<evidence type="ECO:0000259" key="18">
    <source>
        <dbReference type="PROSITE" id="PS51677"/>
    </source>
</evidence>
<dbReference type="InterPro" id="IPR050248">
    <property type="entry name" value="Polysacc_deacetylase_ArnD"/>
</dbReference>
<comment type="caution">
    <text evidence="19">The sequence shown here is derived from an EMBL/GenBank/DDBJ whole genome shotgun (WGS) entry which is preliminary data.</text>
</comment>
<dbReference type="GO" id="GO:0098552">
    <property type="term" value="C:side of membrane"/>
    <property type="evidence" value="ECO:0007669"/>
    <property type="project" value="UniProtKB-KW"/>
</dbReference>
<evidence type="ECO:0000313" key="19">
    <source>
        <dbReference type="EMBL" id="KAJ3488639.1"/>
    </source>
</evidence>
<name>A0AAD5V853_9APHY</name>
<keyword evidence="10" id="KW-0170">Cobalt</keyword>
<feature type="region of interest" description="Disordered" evidence="16">
    <location>
        <begin position="383"/>
        <end position="410"/>
    </location>
</feature>
<keyword evidence="5" id="KW-0479">Metal-binding</keyword>
<evidence type="ECO:0000256" key="14">
    <source>
        <dbReference type="ARBA" id="ARBA00024056"/>
    </source>
</evidence>
<evidence type="ECO:0000256" key="15">
    <source>
        <dbReference type="ARBA" id="ARBA00048494"/>
    </source>
</evidence>
<dbReference type="GO" id="GO:0071555">
    <property type="term" value="P:cell wall organization"/>
    <property type="evidence" value="ECO:0007669"/>
    <property type="project" value="UniProtKB-KW"/>
</dbReference>
<keyword evidence="9" id="KW-0119">Carbohydrate metabolism</keyword>